<dbReference type="KEGG" id="mprt:ET475_17690"/>
<keyword evidence="9" id="KW-0645">Protease</keyword>
<keyword evidence="5 9" id="KW-0812">Transmembrane</keyword>
<dbReference type="InterPro" id="IPR050882">
    <property type="entry name" value="Prepilin_peptidase/N-MTase"/>
</dbReference>
<feature type="domain" description="Prepilin type IV endopeptidase peptidase" evidence="11">
    <location>
        <begin position="124"/>
        <end position="235"/>
    </location>
</feature>
<dbReference type="InterPro" id="IPR000045">
    <property type="entry name" value="Prepilin_IV_endopep_pep"/>
</dbReference>
<comment type="similarity">
    <text evidence="2 8">Belongs to the peptidase A24 family.</text>
</comment>
<dbReference type="EC" id="2.1.1.-" evidence="9"/>
<feature type="transmembrane region" description="Helical" evidence="10">
    <location>
        <begin position="171"/>
        <end position="191"/>
    </location>
</feature>
<accession>A0A4P6EGM6</accession>
<evidence type="ECO:0000256" key="1">
    <source>
        <dbReference type="ARBA" id="ARBA00004429"/>
    </source>
</evidence>
<dbReference type="InterPro" id="IPR010627">
    <property type="entry name" value="Prepilin_pept_A24_N"/>
</dbReference>
<evidence type="ECO:0000313" key="13">
    <source>
        <dbReference type="EMBL" id="QAY61620.1"/>
    </source>
</evidence>
<dbReference type="GO" id="GO:0006465">
    <property type="term" value="P:signal peptide processing"/>
    <property type="evidence" value="ECO:0007669"/>
    <property type="project" value="TreeGrafter"/>
</dbReference>
<evidence type="ECO:0000256" key="4">
    <source>
        <dbReference type="ARBA" id="ARBA00022519"/>
    </source>
</evidence>
<keyword evidence="9" id="KW-0511">Multifunctional enzyme</keyword>
<dbReference type="PANTHER" id="PTHR30487">
    <property type="entry name" value="TYPE 4 PREPILIN-LIKE PROTEINS LEADER PEPTIDE-PROCESSING ENZYME"/>
    <property type="match status" value="1"/>
</dbReference>
<name>A0A4P6EGM6_9MICO</name>
<protein>
    <recommendedName>
        <fullName evidence="9">Prepilin leader peptidase/N-methyltransferase</fullName>
        <ecNumber evidence="9">2.1.1.-</ecNumber>
        <ecNumber evidence="9">3.4.23.43</ecNumber>
    </recommendedName>
</protein>
<evidence type="ECO:0000256" key="10">
    <source>
        <dbReference type="SAM" id="Phobius"/>
    </source>
</evidence>
<keyword evidence="9" id="KW-0378">Hydrolase</keyword>
<dbReference type="Proteomes" id="UP000293995">
    <property type="component" value="Chromosome"/>
</dbReference>
<sequence>MTTPVLIFVLACAGLIGLVVGSFLGVVIFRVPAAIALRRESRCPQCDARVRPQHTVPVVSWLALRGACADCGNPIPVRYPLVEGATALAFAGVTWGVLRAGAAEAPIAAGGWLAASLVLVALLYLVAISITLLFIDLDVHRLPDSIVLPAYPVGFVLLGTASALAADGAAIVRMAIGMVALYLFYALLRFIGTGGMGGGDVKLAGVLGMFLGWLGWSTLLLGALAAFLLGGVFAIALMVSRRATRHTRIPFGPWMLAGAWLGIVVGPALGAG</sequence>
<feature type="transmembrane region" description="Helical" evidence="10">
    <location>
        <begin position="6"/>
        <end position="29"/>
    </location>
</feature>
<dbReference type="GO" id="GO:0004190">
    <property type="term" value="F:aspartic-type endopeptidase activity"/>
    <property type="evidence" value="ECO:0007669"/>
    <property type="project" value="UniProtKB-EC"/>
</dbReference>
<evidence type="ECO:0000256" key="2">
    <source>
        <dbReference type="ARBA" id="ARBA00005801"/>
    </source>
</evidence>
<evidence type="ECO:0000313" key="14">
    <source>
        <dbReference type="Proteomes" id="UP000293995"/>
    </source>
</evidence>
<evidence type="ECO:0000259" key="12">
    <source>
        <dbReference type="Pfam" id="PF06750"/>
    </source>
</evidence>
<keyword evidence="4" id="KW-0997">Cell inner membrane</keyword>
<dbReference type="PRINTS" id="PR00864">
    <property type="entry name" value="PREPILNPTASE"/>
</dbReference>
<evidence type="ECO:0000256" key="9">
    <source>
        <dbReference type="RuleBase" id="RU003794"/>
    </source>
</evidence>
<feature type="domain" description="Prepilin peptidase A24 N-terminal" evidence="12">
    <location>
        <begin position="15"/>
        <end position="95"/>
    </location>
</feature>
<feature type="transmembrane region" description="Helical" evidence="10">
    <location>
        <begin position="251"/>
        <end position="270"/>
    </location>
</feature>
<dbReference type="Pfam" id="PF01478">
    <property type="entry name" value="Peptidase_A24"/>
    <property type="match status" value="1"/>
</dbReference>
<keyword evidence="7 10" id="KW-0472">Membrane</keyword>
<proteinExistence type="inferred from homology"/>
<comment type="catalytic activity">
    <reaction evidence="9">
        <text>Typically cleaves a -Gly-|-Phe- bond to release an N-terminal, basic peptide of 5-8 residues from type IV prepilin, and then N-methylates the new N-terminal amino group, the methyl donor being S-adenosyl-L-methionine.</text>
        <dbReference type="EC" id="3.4.23.43"/>
    </reaction>
</comment>
<keyword evidence="9" id="KW-0808">Transferase</keyword>
<dbReference type="PANTHER" id="PTHR30487:SF0">
    <property type="entry name" value="PREPILIN LEADER PEPTIDASE_N-METHYLTRANSFERASE-RELATED"/>
    <property type="match status" value="1"/>
</dbReference>
<evidence type="ECO:0000256" key="5">
    <source>
        <dbReference type="ARBA" id="ARBA00022692"/>
    </source>
</evidence>
<dbReference type="RefSeq" id="WP_129393431.1">
    <property type="nucleotide sequence ID" value="NZ_CP035494.1"/>
</dbReference>
<gene>
    <name evidence="13" type="ORF">ET475_17690</name>
</gene>
<dbReference type="InterPro" id="IPR014032">
    <property type="entry name" value="Peptidase_A24A_bac"/>
</dbReference>
<comment type="subcellular location">
    <subcellularLocation>
        <location evidence="1">Cell inner membrane</location>
        <topology evidence="1">Multi-pass membrane protein</topology>
    </subcellularLocation>
    <subcellularLocation>
        <location evidence="9">Cell membrane</location>
        <topology evidence="9">Multi-pass membrane protein</topology>
    </subcellularLocation>
</comment>
<dbReference type="GO" id="GO:0005886">
    <property type="term" value="C:plasma membrane"/>
    <property type="evidence" value="ECO:0007669"/>
    <property type="project" value="UniProtKB-SubCell"/>
</dbReference>
<feature type="transmembrane region" description="Helical" evidence="10">
    <location>
        <begin position="112"/>
        <end position="134"/>
    </location>
</feature>
<keyword evidence="6 10" id="KW-1133">Transmembrane helix</keyword>
<comment type="function">
    <text evidence="9">Plays an essential role in type IV pili and type II pseudopili formation by proteolytically removing the leader sequence from substrate proteins and subsequently monomethylating the alpha-amino group of the newly exposed N-terminal phenylalanine.</text>
</comment>
<feature type="transmembrane region" description="Helical" evidence="10">
    <location>
        <begin position="211"/>
        <end position="239"/>
    </location>
</feature>
<reference evidence="13 14" key="1">
    <citation type="submission" date="2019-01" db="EMBL/GenBank/DDBJ databases">
        <title>Genome sequencing of strain DFW100M-13.</title>
        <authorList>
            <person name="Heo J."/>
            <person name="Kim S.-J."/>
            <person name="Kim J.-S."/>
            <person name="Hong S.-B."/>
            <person name="Kwon S.-W."/>
        </authorList>
    </citation>
    <scope>NUCLEOTIDE SEQUENCE [LARGE SCALE GENOMIC DNA]</scope>
    <source>
        <strain evidence="13 14">DFW100M-13</strain>
    </source>
</reference>
<evidence type="ECO:0000256" key="8">
    <source>
        <dbReference type="RuleBase" id="RU003793"/>
    </source>
</evidence>
<dbReference type="Gene3D" id="1.20.120.1220">
    <property type="match status" value="1"/>
</dbReference>
<keyword evidence="14" id="KW-1185">Reference proteome</keyword>
<evidence type="ECO:0000259" key="11">
    <source>
        <dbReference type="Pfam" id="PF01478"/>
    </source>
</evidence>
<keyword evidence="9" id="KW-0489">Methyltransferase</keyword>
<evidence type="ECO:0000256" key="7">
    <source>
        <dbReference type="ARBA" id="ARBA00023136"/>
    </source>
</evidence>
<evidence type="ECO:0000256" key="3">
    <source>
        <dbReference type="ARBA" id="ARBA00022475"/>
    </source>
</evidence>
<dbReference type="OrthoDB" id="2087435at2"/>
<dbReference type="AlphaFoldDB" id="A0A4P6EGM6"/>
<feature type="transmembrane region" description="Helical" evidence="10">
    <location>
        <begin position="146"/>
        <end position="164"/>
    </location>
</feature>
<dbReference type="Pfam" id="PF06750">
    <property type="entry name" value="A24_N_bact"/>
    <property type="match status" value="1"/>
</dbReference>
<dbReference type="GO" id="GO:0008168">
    <property type="term" value="F:methyltransferase activity"/>
    <property type="evidence" value="ECO:0007669"/>
    <property type="project" value="UniProtKB-KW"/>
</dbReference>
<dbReference type="EC" id="3.4.23.43" evidence="9"/>
<dbReference type="EMBL" id="CP035494">
    <property type="protein sequence ID" value="QAY61620.1"/>
    <property type="molecule type" value="Genomic_DNA"/>
</dbReference>
<evidence type="ECO:0000256" key="6">
    <source>
        <dbReference type="ARBA" id="ARBA00022989"/>
    </source>
</evidence>
<organism evidence="13 14">
    <name type="scientific">Microbacterium protaetiae</name>
    <dbReference type="NCBI Taxonomy" id="2509458"/>
    <lineage>
        <taxon>Bacteria</taxon>
        <taxon>Bacillati</taxon>
        <taxon>Actinomycetota</taxon>
        <taxon>Actinomycetes</taxon>
        <taxon>Micrococcales</taxon>
        <taxon>Microbacteriaceae</taxon>
        <taxon>Microbacterium</taxon>
    </lineage>
</organism>
<keyword evidence="3" id="KW-1003">Cell membrane</keyword>
<dbReference type="GO" id="GO:0032259">
    <property type="term" value="P:methylation"/>
    <property type="evidence" value="ECO:0007669"/>
    <property type="project" value="UniProtKB-KW"/>
</dbReference>